<dbReference type="GeneTree" id="ENSGT00940000160503"/>
<name>A0A8C8ZQN6_PROSS</name>
<dbReference type="Pfam" id="PF01108">
    <property type="entry name" value="Tissue_fac"/>
    <property type="match status" value="1"/>
</dbReference>
<feature type="domain" description="Fibronectin type-III" evidence="2">
    <location>
        <begin position="131"/>
        <end position="228"/>
    </location>
</feature>
<dbReference type="InterPro" id="IPR015373">
    <property type="entry name" value="Interferon/interleukin_rcp_dom"/>
</dbReference>
<dbReference type="FunFam" id="2.60.40.10:FF:000957">
    <property type="entry name" value="Interferon gamma receptor 2"/>
    <property type="match status" value="1"/>
</dbReference>
<feature type="transmembrane region" description="Helical" evidence="1">
    <location>
        <begin position="235"/>
        <end position="258"/>
    </location>
</feature>
<dbReference type="PANTHER" id="PTHR20859:SF46">
    <property type="entry name" value="INTERFERON GAMMA RECEPTOR 2"/>
    <property type="match status" value="1"/>
</dbReference>
<dbReference type="InterPro" id="IPR003961">
    <property type="entry name" value="FN3_dom"/>
</dbReference>
<dbReference type="AlphaFoldDB" id="A0A8C8ZQN6"/>
<proteinExistence type="predicted"/>
<evidence type="ECO:0000313" key="3">
    <source>
        <dbReference type="Ensembl" id="ENSPSMP00000019222.1"/>
    </source>
</evidence>
<dbReference type="PROSITE" id="PS50853">
    <property type="entry name" value="FN3"/>
    <property type="match status" value="1"/>
</dbReference>
<sequence>MPPTQKNPEGSVLNPLSQLPAPQHPRMRLYNAEQVLSWQPVVLSGSARPVVYRVQFKYTASEWFEVTPESIGVNCTQITATECDFTVPGLSKGFPMDFNIALRLRAELGELHSPWVTMPWFQHYLNVTVGPPKNIRLTPGEGSLIISFSPPFDVDIATASFSYYVHYWEKAGIQQVKGPFKSNSILLDDLKPFRVYCLRVEAQLFLTKNIIRPGQLSNISCHETTADASTKLQQIILISVGTFSLLLALAGACFFLVLKYRGLVKHWFRTPPSIPSQIEEYLKDPAQPILEALDKNSSPKDDAWDSVSIMIFPEKEQEDVVQTL</sequence>
<evidence type="ECO:0000256" key="1">
    <source>
        <dbReference type="SAM" id="Phobius"/>
    </source>
</evidence>
<dbReference type="Proteomes" id="UP000694414">
    <property type="component" value="Unplaced"/>
</dbReference>
<dbReference type="InterPro" id="IPR050650">
    <property type="entry name" value="Type-II_Cytokine-TF_Rcpt"/>
</dbReference>
<protein>
    <submittedName>
        <fullName evidence="3">Interferon gamma receptor 2</fullName>
    </submittedName>
</protein>
<reference evidence="3" key="2">
    <citation type="submission" date="2025-09" db="UniProtKB">
        <authorList>
            <consortium name="Ensembl"/>
        </authorList>
    </citation>
    <scope>IDENTIFICATION</scope>
</reference>
<keyword evidence="1" id="KW-1133">Transmembrane helix</keyword>
<dbReference type="Gene3D" id="2.60.40.10">
    <property type="entry name" value="Immunoglobulins"/>
    <property type="match status" value="2"/>
</dbReference>
<dbReference type="InterPro" id="IPR036116">
    <property type="entry name" value="FN3_sf"/>
</dbReference>
<dbReference type="InterPro" id="IPR013783">
    <property type="entry name" value="Ig-like_fold"/>
</dbReference>
<dbReference type="GO" id="GO:0004906">
    <property type="term" value="F:type II interferon receptor activity"/>
    <property type="evidence" value="ECO:0007669"/>
    <property type="project" value="Ensembl"/>
</dbReference>
<dbReference type="Pfam" id="PF09294">
    <property type="entry name" value="Interfer-bind"/>
    <property type="match status" value="1"/>
</dbReference>
<dbReference type="PANTHER" id="PTHR20859">
    <property type="entry name" value="INTERFERON/INTERLEUKIN RECEPTOR"/>
    <property type="match status" value="1"/>
</dbReference>
<dbReference type="GO" id="GO:0005886">
    <property type="term" value="C:plasma membrane"/>
    <property type="evidence" value="ECO:0007669"/>
    <property type="project" value="Ensembl"/>
</dbReference>
<organism evidence="3 4">
    <name type="scientific">Prolemur simus</name>
    <name type="common">Greater bamboo lemur</name>
    <name type="synonym">Hapalemur simus</name>
    <dbReference type="NCBI Taxonomy" id="1328070"/>
    <lineage>
        <taxon>Eukaryota</taxon>
        <taxon>Metazoa</taxon>
        <taxon>Chordata</taxon>
        <taxon>Craniata</taxon>
        <taxon>Vertebrata</taxon>
        <taxon>Euteleostomi</taxon>
        <taxon>Mammalia</taxon>
        <taxon>Eutheria</taxon>
        <taxon>Euarchontoglires</taxon>
        <taxon>Primates</taxon>
        <taxon>Strepsirrhini</taxon>
        <taxon>Lemuriformes</taxon>
        <taxon>Lemuridae</taxon>
        <taxon>Prolemur</taxon>
    </lineage>
</organism>
<dbReference type="SMART" id="SM00060">
    <property type="entry name" value="FN3"/>
    <property type="match status" value="2"/>
</dbReference>
<dbReference type="GO" id="GO:0051607">
    <property type="term" value="P:defense response to virus"/>
    <property type="evidence" value="ECO:0007669"/>
    <property type="project" value="Ensembl"/>
</dbReference>
<dbReference type="GO" id="GO:0038196">
    <property type="term" value="P:type III interferon-mediated signaling pathway"/>
    <property type="evidence" value="ECO:0007669"/>
    <property type="project" value="Ensembl"/>
</dbReference>
<gene>
    <name evidence="3" type="primary">IFNGR2</name>
</gene>
<dbReference type="CDD" id="cd00063">
    <property type="entry name" value="FN3"/>
    <property type="match status" value="1"/>
</dbReference>
<reference evidence="3" key="1">
    <citation type="submission" date="2025-08" db="UniProtKB">
        <authorList>
            <consortium name="Ensembl"/>
        </authorList>
    </citation>
    <scope>IDENTIFICATION</scope>
</reference>
<keyword evidence="1" id="KW-0812">Transmembrane</keyword>
<keyword evidence="1" id="KW-0472">Membrane</keyword>
<evidence type="ECO:0000313" key="4">
    <source>
        <dbReference type="Proteomes" id="UP000694414"/>
    </source>
</evidence>
<evidence type="ECO:0000259" key="2">
    <source>
        <dbReference type="PROSITE" id="PS50853"/>
    </source>
</evidence>
<dbReference type="FunFam" id="2.60.40.10:FF:001281">
    <property type="entry name" value="Interferon gamma receptor 2"/>
    <property type="match status" value="1"/>
</dbReference>
<dbReference type="SUPFAM" id="SSF49265">
    <property type="entry name" value="Fibronectin type III"/>
    <property type="match status" value="2"/>
</dbReference>
<accession>A0A8C8ZQN6</accession>
<keyword evidence="4" id="KW-1185">Reference proteome</keyword>
<dbReference type="Ensembl" id="ENSPSMT00000022268.1">
    <property type="protein sequence ID" value="ENSPSMP00000019222.1"/>
    <property type="gene ID" value="ENSPSMG00000013544.1"/>
</dbReference>